<dbReference type="Pfam" id="PF04951">
    <property type="entry name" value="Peptidase_M55"/>
    <property type="match status" value="1"/>
</dbReference>
<dbReference type="Proteomes" id="UP000053413">
    <property type="component" value="Unassembled WGS sequence"/>
</dbReference>
<dbReference type="Gene3D" id="3.30.1360.130">
    <property type="entry name" value="Dipeptide transport protein"/>
    <property type="match status" value="1"/>
</dbReference>
<feature type="binding site" evidence="2">
    <location>
        <position position="133"/>
    </location>
    <ligand>
        <name>Zn(2+)</name>
        <dbReference type="ChEBI" id="CHEBI:29105"/>
        <label>2</label>
    </ligand>
</feature>
<feature type="binding site" evidence="2">
    <location>
        <position position="60"/>
    </location>
    <ligand>
        <name>Zn(2+)</name>
        <dbReference type="ChEBI" id="CHEBI:29105"/>
        <label>2</label>
    </ligand>
</feature>
<dbReference type="InterPro" id="IPR027476">
    <property type="entry name" value="DppA_N"/>
</dbReference>
<keyword evidence="3" id="KW-0645">Protease</keyword>
<feature type="binding site" evidence="2">
    <location>
        <position position="104"/>
    </location>
    <ligand>
        <name>Zn(2+)</name>
        <dbReference type="ChEBI" id="CHEBI:29105"/>
        <label>2</label>
    </ligand>
</feature>
<gene>
    <name evidence="3" type="ORF">ADL28_36935</name>
</gene>
<dbReference type="GO" id="GO:0004177">
    <property type="term" value="F:aminopeptidase activity"/>
    <property type="evidence" value="ECO:0007669"/>
    <property type="project" value="UniProtKB-KW"/>
</dbReference>
<evidence type="ECO:0000313" key="4">
    <source>
        <dbReference type="Proteomes" id="UP000053413"/>
    </source>
</evidence>
<feature type="binding site" evidence="2">
    <location>
        <position position="8"/>
    </location>
    <ligand>
        <name>Zn(2+)</name>
        <dbReference type="ChEBI" id="CHEBI:29105"/>
        <label>1</label>
    </ligand>
</feature>
<dbReference type="PIRSF" id="PIRSF015853">
    <property type="entry name" value="Pep_DppA"/>
    <property type="match status" value="1"/>
</dbReference>
<feature type="binding site" evidence="2">
    <location>
        <position position="10"/>
    </location>
    <ligand>
        <name>Zn(2+)</name>
        <dbReference type="ChEBI" id="CHEBI:29105"/>
        <label>1</label>
    </ligand>
</feature>
<dbReference type="GO" id="GO:0046872">
    <property type="term" value="F:metal ion binding"/>
    <property type="evidence" value="ECO:0007669"/>
    <property type="project" value="UniProtKB-KW"/>
</dbReference>
<dbReference type="GeneID" id="97430139"/>
<reference evidence="4" key="1">
    <citation type="submission" date="2015-10" db="EMBL/GenBank/DDBJ databases">
        <authorList>
            <person name="Ju K.-S."/>
            <person name="Doroghazi J.R."/>
            <person name="Metcalf W.W."/>
        </authorList>
    </citation>
    <scope>NUCLEOTIDE SEQUENCE [LARGE SCALE GENOMIC DNA]</scope>
    <source>
        <strain evidence="4">NRRL F-8817</strain>
    </source>
</reference>
<evidence type="ECO:0000256" key="2">
    <source>
        <dbReference type="PIRSR" id="PIRSR015853-2"/>
    </source>
</evidence>
<accession>A0A0X3VPU0</accession>
<dbReference type="RefSeq" id="WP_059148161.1">
    <property type="nucleotide sequence ID" value="NZ_LLZJ01000401.1"/>
</dbReference>
<keyword evidence="3" id="KW-0378">Hydrolase</keyword>
<dbReference type="CDD" id="cd08663">
    <property type="entry name" value="DAP_dppA_1"/>
    <property type="match status" value="1"/>
</dbReference>
<dbReference type="EMBL" id="LLZJ01000401">
    <property type="protein sequence ID" value="KUL45606.1"/>
    <property type="molecule type" value="Genomic_DNA"/>
</dbReference>
<dbReference type="InterPro" id="IPR036177">
    <property type="entry name" value="Peptidase_M55_sf"/>
</dbReference>
<organism evidence="3 4">
    <name type="scientific">Streptomyces violaceusniger</name>
    <dbReference type="NCBI Taxonomy" id="68280"/>
    <lineage>
        <taxon>Bacteria</taxon>
        <taxon>Bacillati</taxon>
        <taxon>Actinomycetota</taxon>
        <taxon>Actinomycetes</taxon>
        <taxon>Kitasatosporales</taxon>
        <taxon>Streptomycetaceae</taxon>
        <taxon>Streptomyces</taxon>
        <taxon>Streptomyces violaceusniger group</taxon>
    </lineage>
</organism>
<protein>
    <submittedName>
        <fullName evidence="3">Aminopeptidase</fullName>
    </submittedName>
</protein>
<name>A0A0X3VPU0_STRVO</name>
<keyword evidence="2" id="KW-0862">Zinc</keyword>
<evidence type="ECO:0000313" key="3">
    <source>
        <dbReference type="EMBL" id="KUL45606.1"/>
    </source>
</evidence>
<sequence>MKVYISVDMEGVAGIATLDQIVRGGSGYPRAQELMTQEANAAIAGAFEGGATSVVVNDSHGTMDNLLHNRLDPRARLVFGAPKAQCMAEGLTDDCAVALFVGYHAPAGAPGVLAHTFSAYFGEVRIDGARVSEAEVNGLYAASLGVPVGLVTGDDVIGAIASDVFAGATVVTVKEAHGFSATDTVAPSVALGLVREGAAHAVAGAASLPRPAAGTPLRLEVDMPSPVAAELSACIPGCTRTADRTVAAVLESAEDVLGLITVLYELALSSERARQAITNRR</sequence>
<comment type="caution">
    <text evidence="3">The sequence shown here is derived from an EMBL/GenBank/DDBJ whole genome shotgun (WGS) entry which is preliminary data.</text>
</comment>
<dbReference type="Gene3D" id="3.40.50.10780">
    <property type="entry name" value="Dipeptide transport protein"/>
    <property type="match status" value="1"/>
</dbReference>
<keyword evidence="2" id="KW-0479">Metal-binding</keyword>
<feature type="active site" description="Nucleophile" evidence="1">
    <location>
        <position position="115"/>
    </location>
</feature>
<evidence type="ECO:0000256" key="1">
    <source>
        <dbReference type="PIRSR" id="PIRSR015853-1"/>
    </source>
</evidence>
<proteinExistence type="predicted"/>
<feature type="binding site" evidence="2">
    <location>
        <position position="8"/>
    </location>
    <ligand>
        <name>Zn(2+)</name>
        <dbReference type="ChEBI" id="CHEBI:29105"/>
        <label>2</label>
    </ligand>
</feature>
<dbReference type="SUPFAM" id="SSF63992">
    <property type="entry name" value="Dipeptide transport protein"/>
    <property type="match status" value="1"/>
</dbReference>
<dbReference type="InterPro" id="IPR007035">
    <property type="entry name" value="Peptidase_M55"/>
</dbReference>
<keyword evidence="3" id="KW-0031">Aminopeptidase</keyword>
<dbReference type="AlphaFoldDB" id="A0A0X3VPU0"/>
<dbReference type="OrthoDB" id="9785420at2"/>